<dbReference type="InterPro" id="IPR006094">
    <property type="entry name" value="Oxid_FAD_bind_N"/>
</dbReference>
<feature type="active site" evidence="19">
    <location>
        <position position="351"/>
    </location>
</feature>
<dbReference type="NCBIfam" id="NF000755">
    <property type="entry name" value="PRK00046.1"/>
    <property type="match status" value="1"/>
</dbReference>
<evidence type="ECO:0000256" key="9">
    <source>
        <dbReference type="ARBA" id="ARBA00022630"/>
    </source>
</evidence>
<comment type="similarity">
    <text evidence="19">Belongs to the MurB family.</text>
</comment>
<gene>
    <name evidence="19" type="primary">murB</name>
    <name evidence="21" type="ORF">SAMN02927921_03810</name>
</gene>
<dbReference type="InterPro" id="IPR016169">
    <property type="entry name" value="FAD-bd_PCMH_sub2"/>
</dbReference>
<evidence type="ECO:0000256" key="11">
    <source>
        <dbReference type="ARBA" id="ARBA00022857"/>
    </source>
</evidence>
<keyword evidence="22" id="KW-1185">Reference proteome</keyword>
<name>A0A1K1RPK7_9FLAO</name>
<evidence type="ECO:0000256" key="7">
    <source>
        <dbReference type="ARBA" id="ARBA00022490"/>
    </source>
</evidence>
<evidence type="ECO:0000256" key="12">
    <source>
        <dbReference type="ARBA" id="ARBA00022960"/>
    </source>
</evidence>
<evidence type="ECO:0000256" key="19">
    <source>
        <dbReference type="HAMAP-Rule" id="MF_00037"/>
    </source>
</evidence>
<comment type="pathway">
    <text evidence="4 19">Cell wall biogenesis; peptidoglycan biosynthesis.</text>
</comment>
<protein>
    <recommendedName>
        <fullName evidence="6 19">UDP-N-acetylenolpyruvoylglucosamine reductase</fullName>
        <ecNumber evidence="5 19">1.3.1.98</ecNumber>
    </recommendedName>
    <alternativeName>
        <fullName evidence="17 19">UDP-N-acetylmuramate dehydrogenase</fullName>
    </alternativeName>
</protein>
<feature type="active site" description="Proton donor" evidence="19">
    <location>
        <position position="255"/>
    </location>
</feature>
<evidence type="ECO:0000313" key="21">
    <source>
        <dbReference type="EMBL" id="SFW73647.1"/>
    </source>
</evidence>
<evidence type="ECO:0000256" key="8">
    <source>
        <dbReference type="ARBA" id="ARBA00022618"/>
    </source>
</evidence>
<evidence type="ECO:0000256" key="14">
    <source>
        <dbReference type="ARBA" id="ARBA00023002"/>
    </source>
</evidence>
<keyword evidence="11 19" id="KW-0521">NADP</keyword>
<evidence type="ECO:0000256" key="5">
    <source>
        <dbReference type="ARBA" id="ARBA00012518"/>
    </source>
</evidence>
<dbReference type="AlphaFoldDB" id="A0A1K1RPK7"/>
<dbReference type="STRING" id="1150368.SAMN02927921_03810"/>
<dbReference type="GO" id="GO:0008762">
    <property type="term" value="F:UDP-N-acetylmuramate dehydrogenase activity"/>
    <property type="evidence" value="ECO:0007669"/>
    <property type="project" value="UniProtKB-UniRule"/>
</dbReference>
<evidence type="ECO:0000259" key="20">
    <source>
        <dbReference type="PROSITE" id="PS51387"/>
    </source>
</evidence>
<keyword evidence="14 19" id="KW-0560">Oxidoreductase</keyword>
<reference evidence="21 22" key="1">
    <citation type="submission" date="2016-11" db="EMBL/GenBank/DDBJ databases">
        <authorList>
            <person name="Jaros S."/>
            <person name="Januszkiewicz K."/>
            <person name="Wedrychowicz H."/>
        </authorList>
    </citation>
    <scope>NUCLEOTIDE SEQUENCE [LARGE SCALE GENOMIC DNA]</scope>
    <source>
        <strain evidence="21 22">CGMCC 1.12145</strain>
    </source>
</reference>
<evidence type="ECO:0000256" key="3">
    <source>
        <dbReference type="ARBA" id="ARBA00004496"/>
    </source>
</evidence>
<keyword evidence="9 19" id="KW-0285">Flavoprotein</keyword>
<evidence type="ECO:0000256" key="4">
    <source>
        <dbReference type="ARBA" id="ARBA00004752"/>
    </source>
</evidence>
<dbReference type="EC" id="1.3.1.98" evidence="5 19"/>
<dbReference type="RefSeq" id="WP_317039615.1">
    <property type="nucleotide sequence ID" value="NZ_FPJE01000030.1"/>
</dbReference>
<feature type="domain" description="FAD-binding PCMH-type" evidence="20">
    <location>
        <begin position="34"/>
        <end position="204"/>
    </location>
</feature>
<comment type="function">
    <text evidence="2 19">Cell wall formation.</text>
</comment>
<evidence type="ECO:0000256" key="15">
    <source>
        <dbReference type="ARBA" id="ARBA00023306"/>
    </source>
</evidence>
<dbReference type="Pfam" id="PF02873">
    <property type="entry name" value="MurB_C"/>
    <property type="match status" value="1"/>
</dbReference>
<dbReference type="UniPathway" id="UPA00219"/>
<dbReference type="HAMAP" id="MF_00037">
    <property type="entry name" value="MurB"/>
    <property type="match status" value="1"/>
</dbReference>
<comment type="catalytic activity">
    <reaction evidence="18 19">
        <text>UDP-N-acetyl-alpha-D-muramate + NADP(+) = UDP-N-acetyl-3-O-(1-carboxyvinyl)-alpha-D-glucosamine + NADPH + H(+)</text>
        <dbReference type="Rhea" id="RHEA:12248"/>
        <dbReference type="ChEBI" id="CHEBI:15378"/>
        <dbReference type="ChEBI" id="CHEBI:57783"/>
        <dbReference type="ChEBI" id="CHEBI:58349"/>
        <dbReference type="ChEBI" id="CHEBI:68483"/>
        <dbReference type="ChEBI" id="CHEBI:70757"/>
        <dbReference type="EC" id="1.3.1.98"/>
    </reaction>
</comment>
<dbReference type="Gene3D" id="3.90.78.10">
    <property type="entry name" value="UDP-N-acetylenolpyruvoylglucosamine reductase, C-terminal domain"/>
    <property type="match status" value="1"/>
</dbReference>
<keyword evidence="13 19" id="KW-0573">Peptidoglycan synthesis</keyword>
<dbReference type="GO" id="GO:0071949">
    <property type="term" value="F:FAD binding"/>
    <property type="evidence" value="ECO:0007669"/>
    <property type="project" value="InterPro"/>
</dbReference>
<dbReference type="Gene3D" id="3.30.465.10">
    <property type="match status" value="1"/>
</dbReference>
<dbReference type="GO" id="GO:0009252">
    <property type="term" value="P:peptidoglycan biosynthetic process"/>
    <property type="evidence" value="ECO:0007669"/>
    <property type="project" value="UniProtKB-UniRule"/>
</dbReference>
<evidence type="ECO:0000256" key="10">
    <source>
        <dbReference type="ARBA" id="ARBA00022827"/>
    </source>
</evidence>
<proteinExistence type="inferred from homology"/>
<dbReference type="EMBL" id="FPJE01000030">
    <property type="protein sequence ID" value="SFW73647.1"/>
    <property type="molecule type" value="Genomic_DNA"/>
</dbReference>
<evidence type="ECO:0000256" key="17">
    <source>
        <dbReference type="ARBA" id="ARBA00031026"/>
    </source>
</evidence>
<sequence>MIRKRVTCFHYSYKTIIQVNIQHDISLRKYNTFGIDVRARYFTSISDTGELGAILENPDYPERLILGGGSNILLTQDLDTLVILMRIKGISVVREDKSAVWVRAGAGENWHDFVLWTLRNDYGGLENLSLIPGNVGTSPIQNIGAYGVELKDVFVSCEALEVSSGKTVSFTNEECHFGYRDSIFKRDAKGKFIITSVTFRLSRNNHNLHTSYGAIRTTLEERGITTPTIQDVSDAVIAIRQSKLPDPAEIGNSGSFFKNPVIPTSLYEQIKSAHPEIPGYSLPDHLTKVPAGWLIEQCGFKGSRYGDTGVHSRQALVLVNYGKASGRDIWKLAQKIMDGVKEEFGILLEPEVNVL</sequence>
<dbReference type="InterPro" id="IPR016167">
    <property type="entry name" value="FAD-bd_PCMH_sub1"/>
</dbReference>
<dbReference type="InterPro" id="IPR036318">
    <property type="entry name" value="FAD-bd_PCMH-like_sf"/>
</dbReference>
<dbReference type="NCBIfam" id="TIGR00179">
    <property type="entry name" value="murB"/>
    <property type="match status" value="1"/>
</dbReference>
<dbReference type="GO" id="GO:0071555">
    <property type="term" value="P:cell wall organization"/>
    <property type="evidence" value="ECO:0007669"/>
    <property type="project" value="UniProtKB-KW"/>
</dbReference>
<dbReference type="InterPro" id="IPR003170">
    <property type="entry name" value="MurB"/>
</dbReference>
<evidence type="ECO:0000256" key="2">
    <source>
        <dbReference type="ARBA" id="ARBA00003921"/>
    </source>
</evidence>
<evidence type="ECO:0000256" key="1">
    <source>
        <dbReference type="ARBA" id="ARBA00001974"/>
    </source>
</evidence>
<accession>A0A1K1RPK7</accession>
<organism evidence="21 22">
    <name type="scientific">Sinomicrobium oceani</name>
    <dbReference type="NCBI Taxonomy" id="1150368"/>
    <lineage>
        <taxon>Bacteria</taxon>
        <taxon>Pseudomonadati</taxon>
        <taxon>Bacteroidota</taxon>
        <taxon>Flavobacteriia</taxon>
        <taxon>Flavobacteriales</taxon>
        <taxon>Flavobacteriaceae</taxon>
        <taxon>Sinomicrobium</taxon>
    </lineage>
</organism>
<keyword evidence="8 19" id="KW-0132">Cell division</keyword>
<dbReference type="Pfam" id="PF01565">
    <property type="entry name" value="FAD_binding_4"/>
    <property type="match status" value="1"/>
</dbReference>
<dbReference type="InterPro" id="IPR016166">
    <property type="entry name" value="FAD-bd_PCMH"/>
</dbReference>
<evidence type="ECO:0000256" key="18">
    <source>
        <dbReference type="ARBA" id="ARBA00048914"/>
    </source>
</evidence>
<dbReference type="SUPFAM" id="SSF56194">
    <property type="entry name" value="Uridine diphospho-N-Acetylenolpyruvylglucosamine reductase, MurB, C-terminal domain"/>
    <property type="match status" value="1"/>
</dbReference>
<dbReference type="NCBIfam" id="NF010478">
    <property type="entry name" value="PRK13903.1"/>
    <property type="match status" value="1"/>
</dbReference>
<dbReference type="Gene3D" id="3.30.43.10">
    <property type="entry name" value="Uridine Diphospho-n-acetylenolpyruvylglucosamine Reductase, domain 2"/>
    <property type="match status" value="1"/>
</dbReference>
<dbReference type="GO" id="GO:0051301">
    <property type="term" value="P:cell division"/>
    <property type="evidence" value="ECO:0007669"/>
    <property type="project" value="UniProtKB-KW"/>
</dbReference>
<keyword evidence="10 19" id="KW-0274">FAD</keyword>
<dbReference type="PANTHER" id="PTHR21071:SF4">
    <property type="entry name" value="UDP-N-ACETYLENOLPYRUVOYLGLUCOSAMINE REDUCTASE"/>
    <property type="match status" value="1"/>
</dbReference>
<comment type="cofactor">
    <cofactor evidence="1 19">
        <name>FAD</name>
        <dbReference type="ChEBI" id="CHEBI:57692"/>
    </cofactor>
</comment>
<dbReference type="Proteomes" id="UP000182248">
    <property type="component" value="Unassembled WGS sequence"/>
</dbReference>
<keyword evidence="12 19" id="KW-0133">Cell shape</keyword>
<dbReference type="SUPFAM" id="SSF56176">
    <property type="entry name" value="FAD-binding/transporter-associated domain-like"/>
    <property type="match status" value="1"/>
</dbReference>
<keyword evidence="15 19" id="KW-0131">Cell cycle</keyword>
<keyword evidence="16 19" id="KW-0961">Cell wall biogenesis/degradation</keyword>
<comment type="subcellular location">
    <subcellularLocation>
        <location evidence="3 19">Cytoplasm</location>
    </subcellularLocation>
</comment>
<evidence type="ECO:0000256" key="13">
    <source>
        <dbReference type="ARBA" id="ARBA00022984"/>
    </source>
</evidence>
<evidence type="ECO:0000256" key="16">
    <source>
        <dbReference type="ARBA" id="ARBA00023316"/>
    </source>
</evidence>
<feature type="active site" evidence="19">
    <location>
        <position position="180"/>
    </location>
</feature>
<keyword evidence="7 19" id="KW-0963">Cytoplasm</keyword>
<dbReference type="GO" id="GO:0005829">
    <property type="term" value="C:cytosol"/>
    <property type="evidence" value="ECO:0007669"/>
    <property type="project" value="TreeGrafter"/>
</dbReference>
<dbReference type="PROSITE" id="PS51387">
    <property type="entry name" value="FAD_PCMH"/>
    <property type="match status" value="1"/>
</dbReference>
<dbReference type="GO" id="GO:0008360">
    <property type="term" value="P:regulation of cell shape"/>
    <property type="evidence" value="ECO:0007669"/>
    <property type="project" value="UniProtKB-KW"/>
</dbReference>
<dbReference type="PANTHER" id="PTHR21071">
    <property type="entry name" value="UDP-N-ACETYLENOLPYRUVOYLGLUCOSAMINE REDUCTASE"/>
    <property type="match status" value="1"/>
</dbReference>
<dbReference type="InterPro" id="IPR036635">
    <property type="entry name" value="MurB_C_sf"/>
</dbReference>
<dbReference type="InterPro" id="IPR011601">
    <property type="entry name" value="MurB_C"/>
</dbReference>
<evidence type="ECO:0000313" key="22">
    <source>
        <dbReference type="Proteomes" id="UP000182248"/>
    </source>
</evidence>
<evidence type="ECO:0000256" key="6">
    <source>
        <dbReference type="ARBA" id="ARBA00015188"/>
    </source>
</evidence>